<feature type="domain" description="HTH marR-type" evidence="1">
    <location>
        <begin position="14"/>
        <end position="62"/>
    </location>
</feature>
<proteinExistence type="predicted"/>
<dbReference type="Proteomes" id="UP000516117">
    <property type="component" value="Chromosome"/>
</dbReference>
<protein>
    <submittedName>
        <fullName evidence="2">Winged helix-turn-helix transcriptional regulator</fullName>
    </submittedName>
</protein>
<dbReference type="SUPFAM" id="SSF46785">
    <property type="entry name" value="Winged helix' DNA-binding domain"/>
    <property type="match status" value="1"/>
</dbReference>
<dbReference type="Gene3D" id="1.10.10.10">
    <property type="entry name" value="Winged helix-like DNA-binding domain superfamily/Winged helix DNA-binding domain"/>
    <property type="match status" value="1"/>
</dbReference>
<evidence type="ECO:0000313" key="2">
    <source>
        <dbReference type="EMBL" id="QNP55208.1"/>
    </source>
</evidence>
<dbReference type="Pfam" id="PF12802">
    <property type="entry name" value="MarR_2"/>
    <property type="match status" value="1"/>
</dbReference>
<dbReference type="EMBL" id="CP060789">
    <property type="protein sequence ID" value="QNP55208.1"/>
    <property type="molecule type" value="Genomic_DNA"/>
</dbReference>
<accession>A0A7H0H3U2</accession>
<keyword evidence="3" id="KW-1185">Reference proteome</keyword>
<sequence>MNDGGWTFLSNYGHVLVALSMNPDARMRDIADMVGITERAVQQIVRELVNQGYVTKDKEGRRNRYHIAHHAHLRHTLEAGVSLGEFVALVRRPVDRARLPRPASLIEVPECPQL</sequence>
<name>A0A7H0H3U2_9ACTN</name>
<dbReference type="InterPro" id="IPR036388">
    <property type="entry name" value="WH-like_DNA-bd_sf"/>
</dbReference>
<dbReference type="InterPro" id="IPR036390">
    <property type="entry name" value="WH_DNA-bd_sf"/>
</dbReference>
<dbReference type="KEGG" id="tdf:H9L22_13270"/>
<dbReference type="InterPro" id="IPR000835">
    <property type="entry name" value="HTH_MarR-typ"/>
</dbReference>
<dbReference type="GO" id="GO:0003700">
    <property type="term" value="F:DNA-binding transcription factor activity"/>
    <property type="evidence" value="ECO:0007669"/>
    <property type="project" value="InterPro"/>
</dbReference>
<organism evidence="2 3">
    <name type="scientific">Tessaracoccus defluvii</name>
    <dbReference type="NCBI Taxonomy" id="1285901"/>
    <lineage>
        <taxon>Bacteria</taxon>
        <taxon>Bacillati</taxon>
        <taxon>Actinomycetota</taxon>
        <taxon>Actinomycetes</taxon>
        <taxon>Propionibacteriales</taxon>
        <taxon>Propionibacteriaceae</taxon>
        <taxon>Tessaracoccus</taxon>
    </lineage>
</organism>
<dbReference type="AlphaFoldDB" id="A0A7H0H3U2"/>
<evidence type="ECO:0000259" key="1">
    <source>
        <dbReference type="Pfam" id="PF12802"/>
    </source>
</evidence>
<dbReference type="InterPro" id="IPR011991">
    <property type="entry name" value="ArsR-like_HTH"/>
</dbReference>
<evidence type="ECO:0000313" key="3">
    <source>
        <dbReference type="Proteomes" id="UP000516117"/>
    </source>
</evidence>
<reference evidence="2 3" key="1">
    <citation type="submission" date="2020-08" db="EMBL/GenBank/DDBJ databases">
        <title>Genome sequence of Tessaracoccus defluvii JCM 17540T.</title>
        <authorList>
            <person name="Hyun D.-W."/>
            <person name="Bae J.-W."/>
        </authorList>
    </citation>
    <scope>NUCLEOTIDE SEQUENCE [LARGE SCALE GENOMIC DNA]</scope>
    <source>
        <strain evidence="2 3">JCM 17540</strain>
    </source>
</reference>
<gene>
    <name evidence="2" type="ORF">H9L22_13270</name>
</gene>
<dbReference type="RefSeq" id="WP_187720344.1">
    <property type="nucleotide sequence ID" value="NZ_BAABBL010000042.1"/>
</dbReference>
<dbReference type="CDD" id="cd00090">
    <property type="entry name" value="HTH_ARSR"/>
    <property type="match status" value="1"/>
</dbReference>